<gene>
    <name evidence="1" type="ORF">KQP761_LOCUS25848</name>
</gene>
<name>A0A816CVE4_9BILA</name>
<dbReference type="Proteomes" id="UP000663834">
    <property type="component" value="Unassembled WGS sequence"/>
</dbReference>
<comment type="caution">
    <text evidence="1">The sequence shown here is derived from an EMBL/GenBank/DDBJ whole genome shotgun (WGS) entry which is preliminary data.</text>
</comment>
<organism evidence="1 2">
    <name type="scientific">Rotaria magnacalcarata</name>
    <dbReference type="NCBI Taxonomy" id="392030"/>
    <lineage>
        <taxon>Eukaryota</taxon>
        <taxon>Metazoa</taxon>
        <taxon>Spiralia</taxon>
        <taxon>Gnathifera</taxon>
        <taxon>Rotifera</taxon>
        <taxon>Eurotatoria</taxon>
        <taxon>Bdelloidea</taxon>
        <taxon>Philodinida</taxon>
        <taxon>Philodinidae</taxon>
        <taxon>Rotaria</taxon>
    </lineage>
</organism>
<reference evidence="1" key="1">
    <citation type="submission" date="2021-02" db="EMBL/GenBank/DDBJ databases">
        <authorList>
            <person name="Nowell W R."/>
        </authorList>
    </citation>
    <scope>NUCLEOTIDE SEQUENCE</scope>
</reference>
<dbReference type="EMBL" id="CAJNOW010014087">
    <property type="protein sequence ID" value="CAF1629145.1"/>
    <property type="molecule type" value="Genomic_DNA"/>
</dbReference>
<sequence length="309" mass="35495">MAATNLTDNTQDETNIDINQWGQAILRAKTSLIKPYSKYTQEGLRPRSPNSPYTILTREQEANIDRTASPLFFDKARISTSNGAFRRFRQRQTDSMPMTHLRTGGQVGSGTEFTYITPQAYTSKLPEKYNGSIANGYPKWYPNRAGERTLSHLQGSEPVENFVSIDMYRRPPTARSGQIIFDHGRPNDGYYLQRNRYDTTWFGSDIKLNRRHILDSIEPKTIAEYEQIKANQQDQYRKTNEKWPYLSEYGEQFVLGTTVRNQPKTDLERAKEHIEQNPTRYTSIHNQLAASGVAQGRTLVNEPSLVVKC</sequence>
<proteinExistence type="predicted"/>
<accession>A0A816CVE4</accession>
<dbReference type="AlphaFoldDB" id="A0A816CVE4"/>
<evidence type="ECO:0000313" key="1">
    <source>
        <dbReference type="EMBL" id="CAF1629145.1"/>
    </source>
</evidence>
<evidence type="ECO:0000313" key="2">
    <source>
        <dbReference type="Proteomes" id="UP000663834"/>
    </source>
</evidence>
<dbReference type="OrthoDB" id="9974851at2759"/>
<protein>
    <submittedName>
        <fullName evidence="1">Uncharacterized protein</fullName>
    </submittedName>
</protein>